<proteinExistence type="predicted"/>
<dbReference type="AlphaFoldDB" id="A0A540MDJ9"/>
<accession>A0A540MDJ9</accession>
<comment type="caution">
    <text evidence="1">The sequence shown here is derived from an EMBL/GenBank/DDBJ whole genome shotgun (WGS) entry which is preliminary data.</text>
</comment>
<reference evidence="1 2" key="1">
    <citation type="journal article" date="2019" name="G3 (Bethesda)">
        <title>Sequencing of a Wild Apple (Malus baccata) Genome Unravels the Differences Between Cultivated and Wild Apple Species Regarding Disease Resistance and Cold Tolerance.</title>
        <authorList>
            <person name="Chen X."/>
        </authorList>
    </citation>
    <scope>NUCLEOTIDE SEQUENCE [LARGE SCALE GENOMIC DNA]</scope>
    <source>
        <strain evidence="2">cv. Shandingzi</strain>
        <tissue evidence="1">Leaves</tissue>
    </source>
</reference>
<keyword evidence="2" id="KW-1185">Reference proteome</keyword>
<organism evidence="1 2">
    <name type="scientific">Malus baccata</name>
    <name type="common">Siberian crab apple</name>
    <name type="synonym">Pyrus baccata</name>
    <dbReference type="NCBI Taxonomy" id="106549"/>
    <lineage>
        <taxon>Eukaryota</taxon>
        <taxon>Viridiplantae</taxon>
        <taxon>Streptophyta</taxon>
        <taxon>Embryophyta</taxon>
        <taxon>Tracheophyta</taxon>
        <taxon>Spermatophyta</taxon>
        <taxon>Magnoliopsida</taxon>
        <taxon>eudicotyledons</taxon>
        <taxon>Gunneridae</taxon>
        <taxon>Pentapetalae</taxon>
        <taxon>rosids</taxon>
        <taxon>fabids</taxon>
        <taxon>Rosales</taxon>
        <taxon>Rosaceae</taxon>
        <taxon>Amygdaloideae</taxon>
        <taxon>Maleae</taxon>
        <taxon>Malus</taxon>
    </lineage>
</organism>
<sequence length="122" mass="13748">MGTSFLTFRFIQAHGGRHCTSTNLSNVPLAPSTWHANRWCKVFAAFNSVEPKGSRMYFHIVEVASDMISIWVVEFWVLTHVEPDGERGDERDNGVCEEAEYCLARALGARWSWGGRQAKAQA</sequence>
<protein>
    <submittedName>
        <fullName evidence="1">Uncharacterized protein</fullName>
    </submittedName>
</protein>
<name>A0A540MDJ9_MALBA</name>
<dbReference type="EMBL" id="VIEB01000285">
    <property type="protein sequence ID" value="TQD96785.1"/>
    <property type="molecule type" value="Genomic_DNA"/>
</dbReference>
<evidence type="ECO:0000313" key="2">
    <source>
        <dbReference type="Proteomes" id="UP000315295"/>
    </source>
</evidence>
<gene>
    <name evidence="1" type="ORF">C1H46_017517</name>
</gene>
<evidence type="ECO:0000313" key="1">
    <source>
        <dbReference type="EMBL" id="TQD96785.1"/>
    </source>
</evidence>
<dbReference type="Proteomes" id="UP000315295">
    <property type="component" value="Unassembled WGS sequence"/>
</dbReference>